<sequence>MRQHALLRLLLACFLFYVAWPSVQVQNHTIGSFFWMTWLVFLFMVMGANLAILLKLPVQVEYEEEESTKEKEFSLGKN</sequence>
<keyword evidence="1" id="KW-0812">Transmembrane</keyword>
<name>A0ABY8UXT4_9BACI</name>
<feature type="transmembrane region" description="Helical" evidence="1">
    <location>
        <begin position="31"/>
        <end position="54"/>
    </location>
</feature>
<dbReference type="EMBL" id="CP126446">
    <property type="protein sequence ID" value="WIF97210.1"/>
    <property type="molecule type" value="Genomic_DNA"/>
</dbReference>
<evidence type="ECO:0000313" key="3">
    <source>
        <dbReference type="Proteomes" id="UP001236652"/>
    </source>
</evidence>
<keyword evidence="1" id="KW-0472">Membrane</keyword>
<gene>
    <name evidence="2" type="ORF">QNI29_15895</name>
</gene>
<evidence type="ECO:0000256" key="1">
    <source>
        <dbReference type="SAM" id="Phobius"/>
    </source>
</evidence>
<keyword evidence="3" id="KW-1185">Reference proteome</keyword>
<evidence type="ECO:0000313" key="2">
    <source>
        <dbReference type="EMBL" id="WIF97210.1"/>
    </source>
</evidence>
<accession>A0ABY8UXT4</accession>
<protein>
    <submittedName>
        <fullName evidence="2">Uncharacterized protein</fullName>
    </submittedName>
</protein>
<proteinExistence type="predicted"/>
<reference evidence="2 3" key="1">
    <citation type="submission" date="2023-05" db="EMBL/GenBank/DDBJ databases">
        <title>Comparative genomics reveals the evidence of polycyclic aromatic hydrocarbons degradation in moderately halophilic genus Pontibacillus.</title>
        <authorList>
            <person name="Yang H."/>
            <person name="Qian Z."/>
        </authorList>
    </citation>
    <scope>NUCLEOTIDE SEQUENCE [LARGE SCALE GENOMIC DNA]</scope>
    <source>
        <strain evidence="3">HN14</strain>
    </source>
</reference>
<dbReference type="Proteomes" id="UP001236652">
    <property type="component" value="Chromosome"/>
</dbReference>
<organism evidence="2 3">
    <name type="scientific">Pontibacillus chungwhensis</name>
    <dbReference type="NCBI Taxonomy" id="265426"/>
    <lineage>
        <taxon>Bacteria</taxon>
        <taxon>Bacillati</taxon>
        <taxon>Bacillota</taxon>
        <taxon>Bacilli</taxon>
        <taxon>Bacillales</taxon>
        <taxon>Bacillaceae</taxon>
        <taxon>Pontibacillus</taxon>
    </lineage>
</organism>
<dbReference type="RefSeq" id="WP_231417455.1">
    <property type="nucleotide sequence ID" value="NZ_CP126446.1"/>
</dbReference>
<keyword evidence="1" id="KW-1133">Transmembrane helix</keyword>